<evidence type="ECO:0000256" key="10">
    <source>
        <dbReference type="SAM" id="Phobius"/>
    </source>
</evidence>
<evidence type="ECO:0000256" key="2">
    <source>
        <dbReference type="ARBA" id="ARBA00022475"/>
    </source>
</evidence>
<keyword evidence="2" id="KW-1003">Cell membrane</keyword>
<evidence type="ECO:0000256" key="5">
    <source>
        <dbReference type="ARBA" id="ARBA00022725"/>
    </source>
</evidence>
<keyword evidence="6 10" id="KW-1133">Transmembrane helix</keyword>
<gene>
    <name evidence="11" type="ORF">NQ317_014817</name>
</gene>
<feature type="transmembrane region" description="Helical" evidence="10">
    <location>
        <begin position="230"/>
        <end position="255"/>
    </location>
</feature>
<feature type="transmembrane region" description="Helical" evidence="10">
    <location>
        <begin position="44"/>
        <end position="62"/>
    </location>
</feature>
<keyword evidence="4 10" id="KW-0812">Transmembrane</keyword>
<keyword evidence="8" id="KW-0675">Receptor</keyword>
<evidence type="ECO:0000256" key="1">
    <source>
        <dbReference type="ARBA" id="ARBA00004651"/>
    </source>
</evidence>
<proteinExistence type="predicted"/>
<keyword evidence="12" id="KW-1185">Reference proteome</keyword>
<keyword evidence="7 10" id="KW-0472">Membrane</keyword>
<evidence type="ECO:0000313" key="11">
    <source>
        <dbReference type="EMBL" id="KAJ8967791.1"/>
    </source>
</evidence>
<organism evidence="11 12">
    <name type="scientific">Molorchus minor</name>
    <dbReference type="NCBI Taxonomy" id="1323400"/>
    <lineage>
        <taxon>Eukaryota</taxon>
        <taxon>Metazoa</taxon>
        <taxon>Ecdysozoa</taxon>
        <taxon>Arthropoda</taxon>
        <taxon>Hexapoda</taxon>
        <taxon>Insecta</taxon>
        <taxon>Pterygota</taxon>
        <taxon>Neoptera</taxon>
        <taxon>Endopterygota</taxon>
        <taxon>Coleoptera</taxon>
        <taxon>Polyphaga</taxon>
        <taxon>Cucujiformia</taxon>
        <taxon>Chrysomeloidea</taxon>
        <taxon>Cerambycidae</taxon>
        <taxon>Lamiinae</taxon>
        <taxon>Monochamini</taxon>
        <taxon>Molorchus</taxon>
    </lineage>
</organism>
<dbReference type="PANTHER" id="PTHR21137:SF35">
    <property type="entry name" value="ODORANT RECEPTOR 19A-RELATED"/>
    <property type="match status" value="1"/>
</dbReference>
<dbReference type="InterPro" id="IPR004117">
    <property type="entry name" value="7tm6_olfct_rcpt"/>
</dbReference>
<sequence>MNKPDEIVCLTTTLNLFRAFGIFPKKGEELSPGASEYNHIDLDLMYVLSMTSGYLLFLLINIRKAAKMYVFLSDFQQFGKPTTFVKTNNIMNKAAKYHAIYLTFVVSLFALSSNMFRNERCRRNNEAYGFKEICGLITNTWLPIDIDYFPLKHIYILLQLFGVYYVYILSGTITFMVLETVVHICVRLNHVEELFVEAIDYADVKERRKKFVYACRYHSRVLKLEKELNVCFSNAMLSHMILTAAILGCATFGFIQSGSMNPLAVAIGWLNGVTVVSIGGQLLTNKSQEIGIALYNTNWYKVEPALQRDLSIVLGRCRRPMLLRASAFGIMNHATLLAKSGESKESTTTPHSNQTTSSLPVFEGDDVHFSQPGCGHSPIGQKRPPGGVKRYLHSVHRPEIPVFPFLRMLNMIVVILNPLAPCQFLERPKTTLENGEIAVISEFENKRSTGVFVYEVGRRQVGLKLLTGFRIFKNGRCAGIFVYVKKCNPPLAGGVWPCVGGTVWNRDHRIQQPRKQEIRKVGLVDIV</sequence>
<keyword evidence="3" id="KW-0716">Sensory transduction</keyword>
<dbReference type="Proteomes" id="UP001162164">
    <property type="component" value="Unassembled WGS sequence"/>
</dbReference>
<evidence type="ECO:0000256" key="3">
    <source>
        <dbReference type="ARBA" id="ARBA00022606"/>
    </source>
</evidence>
<comment type="subcellular location">
    <subcellularLocation>
        <location evidence="1">Cell membrane</location>
        <topology evidence="1">Multi-pass membrane protein</topology>
    </subcellularLocation>
</comment>
<feature type="transmembrane region" description="Helical" evidence="10">
    <location>
        <begin position="7"/>
        <end position="24"/>
    </location>
</feature>
<dbReference type="EMBL" id="JAPWTJ010002133">
    <property type="protein sequence ID" value="KAJ8967791.1"/>
    <property type="molecule type" value="Genomic_DNA"/>
</dbReference>
<evidence type="ECO:0000256" key="9">
    <source>
        <dbReference type="ARBA" id="ARBA00023224"/>
    </source>
</evidence>
<protein>
    <recommendedName>
        <fullName evidence="13">Odorant receptor</fullName>
    </recommendedName>
</protein>
<evidence type="ECO:0000256" key="6">
    <source>
        <dbReference type="ARBA" id="ARBA00022989"/>
    </source>
</evidence>
<name>A0ABQ9IWM0_9CUCU</name>
<accession>A0ABQ9IWM0</accession>
<evidence type="ECO:0008006" key="13">
    <source>
        <dbReference type="Google" id="ProtNLM"/>
    </source>
</evidence>
<evidence type="ECO:0000256" key="8">
    <source>
        <dbReference type="ARBA" id="ARBA00023170"/>
    </source>
</evidence>
<evidence type="ECO:0000256" key="4">
    <source>
        <dbReference type="ARBA" id="ARBA00022692"/>
    </source>
</evidence>
<feature type="transmembrane region" description="Helical" evidence="10">
    <location>
        <begin position="99"/>
        <end position="116"/>
    </location>
</feature>
<evidence type="ECO:0000256" key="7">
    <source>
        <dbReference type="ARBA" id="ARBA00023136"/>
    </source>
</evidence>
<reference evidence="11" key="1">
    <citation type="journal article" date="2023" name="Insect Mol. Biol.">
        <title>Genome sequencing provides insights into the evolution of gene families encoding plant cell wall-degrading enzymes in longhorned beetles.</title>
        <authorList>
            <person name="Shin N.R."/>
            <person name="Okamura Y."/>
            <person name="Kirsch R."/>
            <person name="Pauchet Y."/>
        </authorList>
    </citation>
    <scope>NUCLEOTIDE SEQUENCE</scope>
    <source>
        <strain evidence="11">MMC_N1</strain>
    </source>
</reference>
<comment type="caution">
    <text evidence="11">The sequence shown here is derived from an EMBL/GenBank/DDBJ whole genome shotgun (WGS) entry which is preliminary data.</text>
</comment>
<dbReference type="Pfam" id="PF02949">
    <property type="entry name" value="7tm_6"/>
    <property type="match status" value="1"/>
</dbReference>
<evidence type="ECO:0000313" key="12">
    <source>
        <dbReference type="Proteomes" id="UP001162164"/>
    </source>
</evidence>
<dbReference type="PANTHER" id="PTHR21137">
    <property type="entry name" value="ODORANT RECEPTOR"/>
    <property type="match status" value="1"/>
</dbReference>
<feature type="transmembrane region" description="Helical" evidence="10">
    <location>
        <begin position="154"/>
        <end position="178"/>
    </location>
</feature>
<keyword evidence="5" id="KW-0552">Olfaction</keyword>
<keyword evidence="9" id="KW-0807">Transducer</keyword>